<dbReference type="PANTHER" id="PTHR47231">
    <property type="entry name" value="UPF0722 PROTEIN C11ORF88"/>
    <property type="match status" value="1"/>
</dbReference>
<keyword evidence="4" id="KW-1185">Reference proteome</keyword>
<protein>
    <recommendedName>
        <fullName evidence="2">Cilia- and flagella-associated protein HOATZ</fullName>
    </recommendedName>
</protein>
<evidence type="ECO:0000313" key="4">
    <source>
        <dbReference type="Proteomes" id="UP001652622"/>
    </source>
</evidence>
<reference evidence="5" key="1">
    <citation type="submission" date="2025-08" db="UniProtKB">
        <authorList>
            <consortium name="RefSeq"/>
        </authorList>
    </citation>
    <scope>IDENTIFICATION</scope>
    <source>
        <tissue evidence="5">Blood</tissue>
    </source>
</reference>
<sequence length="177" mass="19523">METQRPRSPTPSAMASSPPAPAPSPAAAPLAFAGSSEQDVALAKSFWNSVTLQPPLESRLGVRGGSLCDGASCPRRSSAAKSSYLSVSSSVSDKREEERYSETEKDVWKEHCLEKAKKREDIIALLKRQREERISKESLSRPHKPKSKAPERDQEDESSKKEKEEQSEDEESVKALP</sequence>
<organism evidence="4 5">
    <name type="scientific">Pantherophis guttatus</name>
    <name type="common">Corn snake</name>
    <name type="synonym">Elaphe guttata</name>
    <dbReference type="NCBI Taxonomy" id="94885"/>
    <lineage>
        <taxon>Eukaryota</taxon>
        <taxon>Metazoa</taxon>
        <taxon>Chordata</taxon>
        <taxon>Craniata</taxon>
        <taxon>Vertebrata</taxon>
        <taxon>Euteleostomi</taxon>
        <taxon>Lepidosauria</taxon>
        <taxon>Squamata</taxon>
        <taxon>Bifurcata</taxon>
        <taxon>Unidentata</taxon>
        <taxon>Episquamata</taxon>
        <taxon>Toxicofera</taxon>
        <taxon>Serpentes</taxon>
        <taxon>Colubroidea</taxon>
        <taxon>Colubridae</taxon>
        <taxon>Colubrinae</taxon>
        <taxon>Pantherophis</taxon>
    </lineage>
</organism>
<feature type="compositionally biased region" description="Low complexity" evidence="3">
    <location>
        <begin position="1"/>
        <end position="17"/>
    </location>
</feature>
<dbReference type="Pfam" id="PF17664">
    <property type="entry name" value="HOATZ-like"/>
    <property type="match status" value="1"/>
</dbReference>
<feature type="region of interest" description="Disordered" evidence="3">
    <location>
        <begin position="133"/>
        <end position="177"/>
    </location>
</feature>
<evidence type="ECO:0000256" key="1">
    <source>
        <dbReference type="ARBA" id="ARBA00023451"/>
    </source>
</evidence>
<feature type="region of interest" description="Disordered" evidence="3">
    <location>
        <begin position="58"/>
        <end position="111"/>
    </location>
</feature>
<comment type="similarity">
    <text evidence="1">Belongs to the HOATZ family.</text>
</comment>
<feature type="region of interest" description="Disordered" evidence="3">
    <location>
        <begin position="1"/>
        <end position="33"/>
    </location>
</feature>
<evidence type="ECO:0000256" key="3">
    <source>
        <dbReference type="SAM" id="MobiDB-lite"/>
    </source>
</evidence>
<feature type="compositionally biased region" description="Low complexity" evidence="3">
    <location>
        <begin position="77"/>
        <end position="91"/>
    </location>
</feature>
<keyword evidence="5" id="KW-0966">Cell projection</keyword>
<evidence type="ECO:0000256" key="2">
    <source>
        <dbReference type="ARBA" id="ARBA00023657"/>
    </source>
</evidence>
<feature type="compositionally biased region" description="Basic and acidic residues" evidence="3">
    <location>
        <begin position="148"/>
        <end position="164"/>
    </location>
</feature>
<proteinExistence type="inferred from homology"/>
<gene>
    <name evidence="5" type="primary">HOATZ</name>
</gene>
<dbReference type="RefSeq" id="XP_060550986.1">
    <property type="nucleotide sequence ID" value="XM_060695003.1"/>
</dbReference>
<dbReference type="PANTHER" id="PTHR47231:SF1">
    <property type="entry name" value="CILIA- AND FLAGELLA-ASSOCIATED PROTEIN HOATZ"/>
    <property type="match status" value="1"/>
</dbReference>
<dbReference type="Proteomes" id="UP001652622">
    <property type="component" value="Unplaced"/>
</dbReference>
<feature type="compositionally biased region" description="Basic and acidic residues" evidence="3">
    <location>
        <begin position="92"/>
        <end position="111"/>
    </location>
</feature>
<keyword evidence="5" id="KW-0282">Flagellum</keyword>
<dbReference type="InterPro" id="IPR040681">
    <property type="entry name" value="HOATZ-like"/>
</dbReference>
<evidence type="ECO:0000313" key="5">
    <source>
        <dbReference type="RefSeq" id="XP_060550986.1"/>
    </source>
</evidence>
<name>A0ABM3ZRJ1_PANGU</name>
<dbReference type="GeneID" id="117670252"/>
<accession>A0ABM3ZRJ1</accession>
<keyword evidence="5" id="KW-0969">Cilium</keyword>